<name>A0A484UXU8_9ZZZZ</name>
<reference evidence="1" key="1">
    <citation type="submission" date="2019-03" db="EMBL/GenBank/DDBJ databases">
        <authorList>
            <person name="Danneels B."/>
        </authorList>
    </citation>
    <scope>NUCLEOTIDE SEQUENCE</scope>
</reference>
<sequence>MTRPKNVRYTGELSEILQGAWACLAGISPRAWLALQAQRFRIPAYAKPFCRNRSFRQTSR</sequence>
<dbReference type="AlphaFoldDB" id="A0A484UXU8"/>
<evidence type="ECO:0000313" key="1">
    <source>
        <dbReference type="EMBL" id="VFR91013.1"/>
    </source>
</evidence>
<proteinExistence type="predicted"/>
<gene>
    <name evidence="1" type="ORF">RAN3_0116</name>
</gene>
<organism evidence="1">
    <name type="scientific">plant metagenome</name>
    <dbReference type="NCBI Taxonomy" id="1297885"/>
    <lineage>
        <taxon>unclassified sequences</taxon>
        <taxon>metagenomes</taxon>
        <taxon>organismal metagenomes</taxon>
    </lineage>
</organism>
<dbReference type="EMBL" id="CAADIO010000025">
    <property type="protein sequence ID" value="VFR91013.1"/>
    <property type="molecule type" value="Genomic_DNA"/>
</dbReference>
<protein>
    <submittedName>
        <fullName evidence="1">Uncharacterized protein</fullName>
    </submittedName>
</protein>
<accession>A0A484UXU8</accession>